<dbReference type="PANTHER" id="PTHR42951">
    <property type="entry name" value="METALLO-BETA-LACTAMASE DOMAIN-CONTAINING"/>
    <property type="match status" value="1"/>
</dbReference>
<evidence type="ECO:0000259" key="1">
    <source>
        <dbReference type="SMART" id="SM00849"/>
    </source>
</evidence>
<dbReference type="Gene3D" id="3.60.15.10">
    <property type="entry name" value="Ribonuclease Z/Hydroxyacylglutathione hydrolase-like"/>
    <property type="match status" value="1"/>
</dbReference>
<dbReference type="SMART" id="SM00849">
    <property type="entry name" value="Lactamase_B"/>
    <property type="match status" value="1"/>
</dbReference>
<dbReference type="STRING" id="1220589.CD32_21845"/>
<name>A0A0A3IB53_9BACI</name>
<gene>
    <name evidence="2" type="ORF">CD32_21845</name>
</gene>
<comment type="caution">
    <text evidence="2">The sequence shown here is derived from an EMBL/GenBank/DDBJ whole genome shotgun (WGS) entry which is preliminary data.</text>
</comment>
<dbReference type="SUPFAM" id="SSF56281">
    <property type="entry name" value="Metallo-hydrolase/oxidoreductase"/>
    <property type="match status" value="1"/>
</dbReference>
<protein>
    <recommendedName>
        <fullName evidence="1">Metallo-beta-lactamase domain-containing protein</fullName>
    </recommendedName>
</protein>
<dbReference type="InterPro" id="IPR050855">
    <property type="entry name" value="NDM-1-like"/>
</dbReference>
<dbReference type="eggNOG" id="COG0491">
    <property type="taxonomic scope" value="Bacteria"/>
</dbReference>
<accession>A0A0A3IB53</accession>
<dbReference type="Proteomes" id="UP000030437">
    <property type="component" value="Unassembled WGS sequence"/>
</dbReference>
<sequence>MSQIITDGEKTVYPILFEVRYGQMKSINCFLYKNGNTLTLLDAGIDMPAFHEFFFGKLAEYGFRINDIDQIILTHHHGDHTGMVNHILAVKHVPVYAHPLAIERLHLTENYQLQKRDFFKKLYENYGCSHLAEKRLAKLAKTMKNSERLRIKTDIIPLLDGDIIDDFKIIAAPGHSPDSILLHDTKTKWLFAGDLVLYTGTTSALVDHDEEGRLLPTVMQYKQSLENCLHYNASMVFAGHQQPFSNLQEITQRNLERVSFQLQRIINKIADGHETALSIAYAIYGERTEKEFSIIMSEIIGYTCYAEEKGLVRKEMDEDGWHFFVNERYK</sequence>
<dbReference type="PANTHER" id="PTHR42951:SF21">
    <property type="entry name" value="METALLO-HYDROLASE YQJP-RELATED"/>
    <property type="match status" value="1"/>
</dbReference>
<dbReference type="InterPro" id="IPR036866">
    <property type="entry name" value="RibonucZ/Hydroxyglut_hydro"/>
</dbReference>
<dbReference type="EMBL" id="JPVP01000060">
    <property type="protein sequence ID" value="KGR81949.1"/>
    <property type="molecule type" value="Genomic_DNA"/>
</dbReference>
<feature type="domain" description="Metallo-beta-lactamase" evidence="1">
    <location>
        <begin position="26"/>
        <end position="240"/>
    </location>
</feature>
<dbReference type="Pfam" id="PF00753">
    <property type="entry name" value="Lactamase_B"/>
    <property type="match status" value="1"/>
</dbReference>
<organism evidence="2 3">
    <name type="scientific">Lysinibacillus odysseyi 34hs-1 = NBRC 100172</name>
    <dbReference type="NCBI Taxonomy" id="1220589"/>
    <lineage>
        <taxon>Bacteria</taxon>
        <taxon>Bacillati</taxon>
        <taxon>Bacillota</taxon>
        <taxon>Bacilli</taxon>
        <taxon>Bacillales</taxon>
        <taxon>Bacillaceae</taxon>
        <taxon>Lysinibacillus</taxon>
    </lineage>
</organism>
<evidence type="ECO:0000313" key="2">
    <source>
        <dbReference type="EMBL" id="KGR81949.1"/>
    </source>
</evidence>
<reference evidence="2 3" key="1">
    <citation type="submission" date="2014-02" db="EMBL/GenBank/DDBJ databases">
        <title>Draft genome sequence of Lysinibacillus odysseyi NBRC 100172.</title>
        <authorList>
            <person name="Zhang F."/>
            <person name="Wang G."/>
            <person name="Zhang L."/>
        </authorList>
    </citation>
    <scope>NUCLEOTIDE SEQUENCE [LARGE SCALE GENOMIC DNA]</scope>
    <source>
        <strain evidence="2 3">NBRC 100172</strain>
    </source>
</reference>
<dbReference type="InterPro" id="IPR001279">
    <property type="entry name" value="Metallo-B-lactamas"/>
</dbReference>
<dbReference type="RefSeq" id="WP_036159030.1">
    <property type="nucleotide sequence ID" value="NZ_AVCX01000001.1"/>
</dbReference>
<proteinExistence type="predicted"/>
<keyword evidence="3" id="KW-1185">Reference proteome</keyword>
<evidence type="ECO:0000313" key="3">
    <source>
        <dbReference type="Proteomes" id="UP000030437"/>
    </source>
</evidence>
<dbReference type="AlphaFoldDB" id="A0A0A3IB53"/>